<evidence type="ECO:0000256" key="1">
    <source>
        <dbReference type="PROSITE-ProRule" id="PRU00176"/>
    </source>
</evidence>
<dbReference type="InterPro" id="IPR012677">
    <property type="entry name" value="Nucleotide-bd_a/b_plait_sf"/>
</dbReference>
<comment type="caution">
    <text evidence="5">The sequence shown here is derived from an EMBL/GenBank/DDBJ whole genome shotgun (WGS) entry which is preliminary data.</text>
</comment>
<feature type="compositionally biased region" description="Basic and acidic residues" evidence="3">
    <location>
        <begin position="424"/>
        <end position="448"/>
    </location>
</feature>
<proteinExistence type="predicted"/>
<feature type="compositionally biased region" description="Low complexity" evidence="3">
    <location>
        <begin position="1073"/>
        <end position="1102"/>
    </location>
</feature>
<keyword evidence="1" id="KW-0694">RNA-binding</keyword>
<feature type="compositionally biased region" description="Low complexity" evidence="3">
    <location>
        <begin position="1046"/>
        <end position="1066"/>
    </location>
</feature>
<keyword evidence="6" id="KW-1185">Reference proteome</keyword>
<sequence>MTNKYVKGSHNHLNKLEEIQEQLKIETDRITLTSLAKKALSIDSNCVQALTVLGDESILPGEALKFYDRAIEIARQSISKQIVPYLYGGVYNKPKFQRYLMLKYTHAWCLWKGMNKKEEALYEYYELMEMCKSDPMGVRFYVVPILLELGRFEELASLLDRFKGDQSATWLYTKSLLNYLKLFQILKNDPNIPNIDTNENNKKIKKQQNNKTKRKNQNEKKREKGKEKNNEKGIEINKNESKKTKFKMENISENVNRNNLNIIAFFAFKIITLEFIKSPLKKKYLKFANLANESLKKAMKINSIIPLYLLGKKKLTNYIYERDYLIGSKKEAIIYTWYNLKFWKQIIGSLQWINFFYQHFLSKKRISIKNSLFLNDNVDIEIEKNTTENEKEIQNKNENRKKNENENENQNENEKNQNGNQNIKEIKTETNQKNKKGPEQSQDVKENIDQNGNFKKQQIIIKMKETDQDNFLNQKQNQNQKIDNFQKKLGNFFDEDNIPELVNLNEFRIENNQILFYNNNKNNNIISKKISNQETWKQKCLIKPKYSNEDYSGFEKNYQNEETLFKLMDRKKKVKKSKNNRQQNTIIKRRKPSKKMIEKIEEICSLKKKRSKNERIEMEYKMLKEILIQKEYNQNFVNYKNHKNEHNRSNVNFKYNANPYSDSNSNPDVYNSNSNSHDNNSNVNNSNSNSDGYDSNSNSGDDDNNPENKFLIMNQIEFEIKLQRKLNEAKNQKEKGNNCFRNQDYKRAIEYYTHAINLSPKQFKEELSIYYSNRAACFIQLQKFDLVISDCNKSLKYNQKNIKSVFRRSKALIAQKNFQEGIKDLNFILLHNKNNTDALELLKMVQKENTMLNNNSVNNNHSNNGDNKSNDNNNDSSNNDNKNNNDKLNEKFVINDHRVKSQNEIIKKNVNWDLINSDYLKILSFWKSNSSLPQAQQILTIPDVILKRFIEKNCKEESKQMIEILEKIKLKKGKNQKKKKKKKKKNRKHINLILKELNNFNFFHLLERVTVDPNQSNNKNQKNNHNSKKKNLRNLIPLSSYIASINKPNNNNGDDNNNNNNNNINDNNKENKSQFNNNNNNNFKNKSKNNTNNNNNDNNDNNNNDESDNNNSNNNNNNNNNNKDNNNDKENNDYNNNEDENKYNLTFSKIIFEKEIKRKIITYIQQFINFGLNLTIEQQLKTKIQTPIRKKQDFLDKEFIKIINNKMTNEEFEFRQHKRKLEVLICKLFYWSLEDFYRYSYSMKEYDIFTVPSHRWARQKNRELNLVLNGITCRLNSQKQKRIKFLKNSYEKNKQINQQQKEKIKFIREKIKEKELELAKIKENIKELEVKKKKKKIEEEIIIENEIEIEKKIEEIKEKEIEIERKIKKEKGKKGRGKLPERVKRGGKQNGRGNDKKKLEKSSTKNQKSGKSKGNGNMKKNNEIEKKKERKADLSNKKEKEEDLTNKKEKESGEEKEREREREREIANRIQKNRKRIKNKKQNRKTKDGNEKNKELKNKSTKEKNKDLKNKLEQEKKKNKQNENKNMIKKEKTKEKEKDKEKDQDKEKEKSQTKIITNNRTIWIGNVGQNFTKKKLQKIFYKYGKVNSIRIIRETCCAFINYQEGKSTLKAFDEVYGKMINGMFFGRMNIASQYEKPLSAKQIFFQKTQEFLSNFSYGTVLRMRGIPFSTTKREIKNFFEGFKILKNGISIITIGDRVSGDAFVAFENQKIAKMALKQKNHLYMDWRYIELSLAYTKNSHELKKSQTSDKNNKLIQQDKEKGIKKKIIDNDNDNKGDQKQNLKNEKKGKLQKKKKVKIKRKSK</sequence>
<dbReference type="PROSITE" id="PS50005">
    <property type="entry name" value="TPR"/>
    <property type="match status" value="1"/>
</dbReference>
<name>A0ABQ8YPW0_9EUKA</name>
<organism evidence="5 6">
    <name type="scientific">Anaeramoeba flamelloides</name>
    <dbReference type="NCBI Taxonomy" id="1746091"/>
    <lineage>
        <taxon>Eukaryota</taxon>
        <taxon>Metamonada</taxon>
        <taxon>Anaeramoebidae</taxon>
        <taxon>Anaeramoeba</taxon>
    </lineage>
</organism>
<feature type="compositionally biased region" description="Basic and acidic residues" evidence="3">
    <location>
        <begin position="216"/>
        <end position="239"/>
    </location>
</feature>
<dbReference type="Proteomes" id="UP001150062">
    <property type="component" value="Unassembled WGS sequence"/>
</dbReference>
<dbReference type="Pfam" id="PF00076">
    <property type="entry name" value="RRM_1"/>
    <property type="match status" value="2"/>
</dbReference>
<dbReference type="PROSITE" id="PS50102">
    <property type="entry name" value="RRM"/>
    <property type="match status" value="2"/>
</dbReference>
<reference evidence="5" key="1">
    <citation type="submission" date="2022-08" db="EMBL/GenBank/DDBJ databases">
        <title>Novel sulfate-reducing endosymbionts in the free-living metamonad Anaeramoeba.</title>
        <authorList>
            <person name="Jerlstrom-Hultqvist J."/>
            <person name="Cepicka I."/>
            <person name="Gallot-Lavallee L."/>
            <person name="Salas-Leiva D."/>
            <person name="Curtis B.A."/>
            <person name="Zahonova K."/>
            <person name="Pipaliya S."/>
            <person name="Dacks J."/>
            <person name="Roger A.J."/>
        </authorList>
    </citation>
    <scope>NUCLEOTIDE SEQUENCE</scope>
    <source>
        <strain evidence="5">Schooner1</strain>
    </source>
</reference>
<feature type="domain" description="RRM" evidence="4">
    <location>
        <begin position="1659"/>
        <end position="1736"/>
    </location>
</feature>
<feature type="compositionally biased region" description="Basic residues" evidence="3">
    <location>
        <begin position="1789"/>
        <end position="1803"/>
    </location>
</feature>
<feature type="region of interest" description="Disordered" evidence="3">
    <location>
        <begin position="389"/>
        <end position="452"/>
    </location>
</feature>
<feature type="compositionally biased region" description="Basic residues" evidence="3">
    <location>
        <begin position="203"/>
        <end position="215"/>
    </location>
</feature>
<feature type="compositionally biased region" description="Low complexity" evidence="3">
    <location>
        <begin position="668"/>
        <end position="699"/>
    </location>
</feature>
<feature type="compositionally biased region" description="Low complexity" evidence="3">
    <location>
        <begin position="1404"/>
        <end position="1419"/>
    </location>
</feature>
<dbReference type="CDD" id="cd12254">
    <property type="entry name" value="RRM_hnRNPH_ESRPs_RBM12_like"/>
    <property type="match status" value="1"/>
</dbReference>
<feature type="compositionally biased region" description="Basic residues" evidence="3">
    <location>
        <begin position="1471"/>
        <end position="1484"/>
    </location>
</feature>
<evidence type="ECO:0000313" key="6">
    <source>
        <dbReference type="Proteomes" id="UP001150062"/>
    </source>
</evidence>
<feature type="compositionally biased region" description="Polar residues" evidence="3">
    <location>
        <begin position="649"/>
        <end position="667"/>
    </location>
</feature>
<keyword evidence="2" id="KW-0802">TPR repeat</keyword>
<feature type="region of interest" description="Disordered" evidence="3">
    <location>
        <begin position="1370"/>
        <end position="1553"/>
    </location>
</feature>
<feature type="region of interest" description="Disordered" evidence="3">
    <location>
        <begin position="1741"/>
        <end position="1803"/>
    </location>
</feature>
<feature type="compositionally biased region" description="Low complexity" evidence="3">
    <location>
        <begin position="853"/>
        <end position="882"/>
    </location>
</feature>
<dbReference type="Gene3D" id="3.30.70.330">
    <property type="match status" value="2"/>
</dbReference>
<dbReference type="PANTHER" id="PTHR47678">
    <property type="entry name" value="TETRATRICOPEPTIDE REPEAT PROTEIN 31"/>
    <property type="match status" value="1"/>
</dbReference>
<feature type="compositionally biased region" description="Basic and acidic residues" evidence="3">
    <location>
        <begin position="1741"/>
        <end position="1788"/>
    </location>
</feature>
<accession>A0ABQ8YPW0</accession>
<dbReference type="Gene3D" id="1.25.40.10">
    <property type="entry name" value="Tetratricopeptide repeat domain"/>
    <property type="match status" value="1"/>
</dbReference>
<dbReference type="SMART" id="SM00360">
    <property type="entry name" value="RRM"/>
    <property type="match status" value="2"/>
</dbReference>
<gene>
    <name evidence="5" type="ORF">M0813_19161</name>
</gene>
<evidence type="ECO:0000313" key="5">
    <source>
        <dbReference type="EMBL" id="KAJ6246494.1"/>
    </source>
</evidence>
<feature type="compositionally biased region" description="Basic and acidic residues" evidence="3">
    <location>
        <begin position="1485"/>
        <end position="1552"/>
    </location>
</feature>
<evidence type="ECO:0000256" key="3">
    <source>
        <dbReference type="SAM" id="MobiDB-lite"/>
    </source>
</evidence>
<feature type="compositionally biased region" description="Basic and acidic residues" evidence="3">
    <location>
        <begin position="1393"/>
        <end position="1403"/>
    </location>
</feature>
<feature type="compositionally biased region" description="Basic and acidic residues" evidence="3">
    <location>
        <begin position="1420"/>
        <end position="1467"/>
    </location>
</feature>
<feature type="region of interest" description="Disordered" evidence="3">
    <location>
        <begin position="853"/>
        <end position="887"/>
    </location>
</feature>
<keyword evidence="5" id="KW-0675">Receptor</keyword>
<feature type="domain" description="RRM" evidence="4">
    <location>
        <begin position="1560"/>
        <end position="1637"/>
    </location>
</feature>
<dbReference type="SMART" id="SM00028">
    <property type="entry name" value="TPR"/>
    <property type="match status" value="3"/>
</dbReference>
<dbReference type="InterPro" id="IPR019734">
    <property type="entry name" value="TPR_rpt"/>
</dbReference>
<feature type="compositionally biased region" description="Basic and acidic residues" evidence="3">
    <location>
        <begin position="389"/>
        <end position="405"/>
    </location>
</feature>
<dbReference type="PANTHER" id="PTHR47678:SF4">
    <property type="entry name" value="SHOCK PROTEIN 70 (HSP70)-INTERACTING PROTEIN, PUTATIVE-RELATED"/>
    <property type="match status" value="1"/>
</dbReference>
<protein>
    <submittedName>
        <fullName evidence="5">Import receptor subunit tom70</fullName>
    </submittedName>
</protein>
<feature type="region of interest" description="Disordered" evidence="3">
    <location>
        <begin position="194"/>
        <end position="239"/>
    </location>
</feature>
<dbReference type="InterPro" id="IPR000504">
    <property type="entry name" value="RRM_dom"/>
</dbReference>
<dbReference type="EMBL" id="JAOAOG010000133">
    <property type="protein sequence ID" value="KAJ6246494.1"/>
    <property type="molecule type" value="Genomic_DNA"/>
</dbReference>
<dbReference type="SUPFAM" id="SSF48452">
    <property type="entry name" value="TPR-like"/>
    <property type="match status" value="1"/>
</dbReference>
<evidence type="ECO:0000256" key="2">
    <source>
        <dbReference type="PROSITE-ProRule" id="PRU00339"/>
    </source>
</evidence>
<feature type="compositionally biased region" description="Low complexity" evidence="3">
    <location>
        <begin position="1014"/>
        <end position="1024"/>
    </location>
</feature>
<feature type="region of interest" description="Disordered" evidence="3">
    <location>
        <begin position="649"/>
        <end position="708"/>
    </location>
</feature>
<feature type="compositionally biased region" description="Low complexity" evidence="3">
    <location>
        <begin position="1109"/>
        <end position="1124"/>
    </location>
</feature>
<feature type="region of interest" description="Disordered" evidence="3">
    <location>
        <begin position="1013"/>
        <end position="1140"/>
    </location>
</feature>
<dbReference type="InterPro" id="IPR011990">
    <property type="entry name" value="TPR-like_helical_dom_sf"/>
</dbReference>
<feature type="repeat" description="TPR" evidence="2">
    <location>
        <begin position="729"/>
        <end position="762"/>
    </location>
</feature>
<evidence type="ECO:0000259" key="4">
    <source>
        <dbReference type="PROSITE" id="PS50102"/>
    </source>
</evidence>
<dbReference type="InterPro" id="IPR035979">
    <property type="entry name" value="RBD_domain_sf"/>
</dbReference>
<dbReference type="SUPFAM" id="SSF54928">
    <property type="entry name" value="RNA-binding domain, RBD"/>
    <property type="match status" value="1"/>
</dbReference>